<reference evidence="2" key="2">
    <citation type="submission" date="2021-04" db="EMBL/GenBank/DDBJ databases">
        <authorList>
            <person name="Gilroy R."/>
        </authorList>
    </citation>
    <scope>NUCLEOTIDE SEQUENCE</scope>
    <source>
        <strain evidence="2">ChiSjej5B23-15282</strain>
    </source>
</reference>
<gene>
    <name evidence="2" type="ORF">H9981_03540</name>
</gene>
<feature type="transmembrane region" description="Helical" evidence="1">
    <location>
        <begin position="12"/>
        <end position="34"/>
    </location>
</feature>
<keyword evidence="1" id="KW-1133">Transmembrane helix</keyword>
<evidence type="ECO:0000313" key="3">
    <source>
        <dbReference type="Proteomes" id="UP000824243"/>
    </source>
</evidence>
<reference evidence="2" key="1">
    <citation type="journal article" date="2021" name="PeerJ">
        <title>Extensive microbial diversity within the chicken gut microbiome revealed by metagenomics and culture.</title>
        <authorList>
            <person name="Gilroy R."/>
            <person name="Ravi A."/>
            <person name="Getino M."/>
            <person name="Pursley I."/>
            <person name="Horton D.L."/>
            <person name="Alikhan N.F."/>
            <person name="Baker D."/>
            <person name="Gharbi K."/>
            <person name="Hall N."/>
            <person name="Watson M."/>
            <person name="Adriaenssens E.M."/>
            <person name="Foster-Nyarko E."/>
            <person name="Jarju S."/>
            <person name="Secka A."/>
            <person name="Antonio M."/>
            <person name="Oren A."/>
            <person name="Chaudhuri R.R."/>
            <person name="La Ragione R."/>
            <person name="Hildebrand F."/>
            <person name="Pallen M.J."/>
        </authorList>
    </citation>
    <scope>NUCLEOTIDE SEQUENCE</scope>
    <source>
        <strain evidence="2">ChiSjej5B23-15282</strain>
    </source>
</reference>
<dbReference type="AlphaFoldDB" id="A0A9D1VWS8"/>
<name>A0A9D1VWS8_9FIRM</name>
<evidence type="ECO:0000313" key="2">
    <source>
        <dbReference type="EMBL" id="HIX48075.1"/>
    </source>
</evidence>
<comment type="caution">
    <text evidence="2">The sequence shown here is derived from an EMBL/GenBank/DDBJ whole genome shotgun (WGS) entry which is preliminary data.</text>
</comment>
<feature type="transmembrane region" description="Helical" evidence="1">
    <location>
        <begin position="40"/>
        <end position="60"/>
    </location>
</feature>
<organism evidence="2 3">
    <name type="scientific">Candidatus Mediterraneibacter caccavium</name>
    <dbReference type="NCBI Taxonomy" id="2838661"/>
    <lineage>
        <taxon>Bacteria</taxon>
        <taxon>Bacillati</taxon>
        <taxon>Bacillota</taxon>
        <taxon>Clostridia</taxon>
        <taxon>Lachnospirales</taxon>
        <taxon>Lachnospiraceae</taxon>
        <taxon>Mediterraneibacter</taxon>
    </lineage>
</organism>
<keyword evidence="1" id="KW-0472">Membrane</keyword>
<accession>A0A9D1VWS8</accession>
<evidence type="ECO:0000256" key="1">
    <source>
        <dbReference type="SAM" id="Phobius"/>
    </source>
</evidence>
<dbReference type="Proteomes" id="UP000824243">
    <property type="component" value="Unassembled WGS sequence"/>
</dbReference>
<sequence length="206" mass="23804">MKRKIRPAEEEISGVIPIFVFAAVWYSVLIRSIAAAGFDPFLLVFLAAGLLMPYTAVNNVRRALFYRRQRAEAVALGDVSQGRITGIARQDVPYTTGEHNRLRYRRYYFLQVEMYDPATGAASTIQSQGYRIPVHRYLASDRVSVYTDRSGWKHYIEDFQLKEHRRDPDIFNMPREFEEFHMGGELFGKIIFLFAAILILIKLLMG</sequence>
<proteinExistence type="predicted"/>
<keyword evidence="1" id="KW-0812">Transmembrane</keyword>
<feature type="transmembrane region" description="Helical" evidence="1">
    <location>
        <begin position="186"/>
        <end position="205"/>
    </location>
</feature>
<dbReference type="EMBL" id="DXFA01000067">
    <property type="protein sequence ID" value="HIX48075.1"/>
    <property type="molecule type" value="Genomic_DNA"/>
</dbReference>
<protein>
    <submittedName>
        <fullName evidence="2">Uncharacterized protein</fullName>
    </submittedName>
</protein>